<evidence type="ECO:0000259" key="2">
    <source>
        <dbReference type="Pfam" id="PF09823"/>
    </source>
</evidence>
<comment type="caution">
    <text evidence="3">The sequence shown here is derived from an EMBL/GenBank/DDBJ whole genome shotgun (WGS) entry which is preliminary data.</text>
</comment>
<accession>A0ABV5Z0H3</accession>
<dbReference type="Pfam" id="PF04411">
    <property type="entry name" value="PDDEXK_7"/>
    <property type="match status" value="1"/>
</dbReference>
<dbReference type="Pfam" id="PF09823">
    <property type="entry name" value="DUF2357"/>
    <property type="match status" value="1"/>
</dbReference>
<feature type="domain" description="DUF2357" evidence="2">
    <location>
        <begin position="112"/>
        <end position="293"/>
    </location>
</feature>
<dbReference type="Proteomes" id="UP001589740">
    <property type="component" value="Unassembled WGS sequence"/>
</dbReference>
<evidence type="ECO:0000313" key="4">
    <source>
        <dbReference type="Proteomes" id="UP001589740"/>
    </source>
</evidence>
<dbReference type="EMBL" id="JBHMAH010000002">
    <property type="protein sequence ID" value="MFB9859592.1"/>
    <property type="molecule type" value="Genomic_DNA"/>
</dbReference>
<keyword evidence="4" id="KW-1185">Reference proteome</keyword>
<protein>
    <submittedName>
        <fullName evidence="3">DUF2357 domain-containing protein</fullName>
    </submittedName>
</protein>
<dbReference type="InterPro" id="IPR007505">
    <property type="entry name" value="PDDEXK_7"/>
</dbReference>
<keyword evidence="1" id="KW-0175">Coiled coil</keyword>
<evidence type="ECO:0000256" key="1">
    <source>
        <dbReference type="SAM" id="Coils"/>
    </source>
</evidence>
<sequence>MATHYKGEVLPFRCYFEDRFGRPYEVEQLWKSEEDINVSRLTVLKENSRIGLQFYVDEREVHDSEAVCKIQTNIYDSSDEQVVFNHPLQVGRGRKKWLYQANDNEEFPWRMGVYFIEVFFGGERYVGGINILPHHLDESQVRHLHEYLNEQVQDIIYDFVYSNKTLSNDEGADLPKYWYYDYARKIAEIYDEYMYCMTAIERNPHDYIQTSYKPSVRAGKIDHKSIRWASSNKGLAKNAGVQQSNFQLNKKKIRNFDSKENRWLKNILLMWRKDLLEVSSYIENDLDSYQRKLKEQQDKHNKVKQEKGMLLAKSDTGENTKKDIKSQMYMLEKDIKKTRTKVSILNEQLGVLEKMESKLIFFLDNSFLRDVERGFRKPFLKKNQYFRVDAIFEELRKIRENKGEDTQMTPILKPTWQIYEYFCLFKVVKTFTDKGFEIVQGIDDDVLNLYFEDRIQEGTKFVLENEEKTVHLWYDHYHPHTEEEAIERGEYFYTNLAKKKPDLKIDVFKKTEDGKLFDTSIVMDAKFSQLRNIYNSQYMNKTTEQLTEYYSFFSVLEEAGFRACVDRVVCLYAGAGTQEVQKRLGVVTYLRFHPEIDEDGPRIVGEEELKGILSHI</sequence>
<dbReference type="RefSeq" id="WP_380569234.1">
    <property type="nucleotide sequence ID" value="NZ_JBHMAH010000002.1"/>
</dbReference>
<name>A0ABV5Z0H3_9STAP</name>
<gene>
    <name evidence="3" type="ORF">ACFFLE_00510</name>
</gene>
<reference evidence="3 4" key="1">
    <citation type="submission" date="2024-09" db="EMBL/GenBank/DDBJ databases">
        <authorList>
            <person name="Sun Q."/>
            <person name="Mori K."/>
        </authorList>
    </citation>
    <scope>NUCLEOTIDE SEQUENCE [LARGE SCALE GENOMIC DNA]</scope>
    <source>
        <strain evidence="3 4">JCM 12822</strain>
    </source>
</reference>
<evidence type="ECO:0000313" key="3">
    <source>
        <dbReference type="EMBL" id="MFB9859592.1"/>
    </source>
</evidence>
<organism evidence="3 4">
    <name type="scientific">Salinicoccus siamensis</name>
    <dbReference type="NCBI Taxonomy" id="381830"/>
    <lineage>
        <taxon>Bacteria</taxon>
        <taxon>Bacillati</taxon>
        <taxon>Bacillota</taxon>
        <taxon>Bacilli</taxon>
        <taxon>Bacillales</taxon>
        <taxon>Staphylococcaceae</taxon>
        <taxon>Salinicoccus</taxon>
    </lineage>
</organism>
<dbReference type="InterPro" id="IPR018633">
    <property type="entry name" value="DUF2357"/>
</dbReference>
<feature type="coiled-coil region" evidence="1">
    <location>
        <begin position="279"/>
        <end position="306"/>
    </location>
</feature>
<proteinExistence type="predicted"/>